<dbReference type="PANTHER" id="PTHR23528:SF1">
    <property type="entry name" value="MAJOR FACILITATOR SUPERFAMILY (MFS) PROFILE DOMAIN-CONTAINING PROTEIN"/>
    <property type="match status" value="1"/>
</dbReference>
<gene>
    <name evidence="7" type="ORF">GCM10011399_20870</name>
</gene>
<keyword evidence="2 5" id="KW-0812">Transmembrane</keyword>
<evidence type="ECO:0000313" key="8">
    <source>
        <dbReference type="Proteomes" id="UP000598775"/>
    </source>
</evidence>
<keyword evidence="3 5" id="KW-1133">Transmembrane helix</keyword>
<dbReference type="InterPro" id="IPR020846">
    <property type="entry name" value="MFS_dom"/>
</dbReference>
<dbReference type="Proteomes" id="UP000598775">
    <property type="component" value="Unassembled WGS sequence"/>
</dbReference>
<feature type="transmembrane region" description="Helical" evidence="5">
    <location>
        <begin position="162"/>
        <end position="184"/>
    </location>
</feature>
<dbReference type="Pfam" id="PF07690">
    <property type="entry name" value="MFS_1"/>
    <property type="match status" value="1"/>
</dbReference>
<evidence type="ECO:0000256" key="3">
    <source>
        <dbReference type="ARBA" id="ARBA00022989"/>
    </source>
</evidence>
<feature type="transmembrane region" description="Helical" evidence="5">
    <location>
        <begin position="436"/>
        <end position="454"/>
    </location>
</feature>
<feature type="transmembrane region" description="Helical" evidence="5">
    <location>
        <begin position="223"/>
        <end position="244"/>
    </location>
</feature>
<feature type="transmembrane region" description="Helical" evidence="5">
    <location>
        <begin position="280"/>
        <end position="302"/>
    </location>
</feature>
<dbReference type="GO" id="GO:0005886">
    <property type="term" value="C:plasma membrane"/>
    <property type="evidence" value="ECO:0007669"/>
    <property type="project" value="UniProtKB-SubCell"/>
</dbReference>
<dbReference type="SUPFAM" id="SSF103473">
    <property type="entry name" value="MFS general substrate transporter"/>
    <property type="match status" value="1"/>
</dbReference>
<feature type="transmembrane region" description="Helical" evidence="5">
    <location>
        <begin position="314"/>
        <end position="332"/>
    </location>
</feature>
<evidence type="ECO:0000256" key="1">
    <source>
        <dbReference type="ARBA" id="ARBA00004651"/>
    </source>
</evidence>
<dbReference type="PROSITE" id="PS00216">
    <property type="entry name" value="SUGAR_TRANSPORT_1"/>
    <property type="match status" value="1"/>
</dbReference>
<comment type="subcellular location">
    <subcellularLocation>
        <location evidence="1">Cell membrane</location>
        <topology evidence="1">Multi-pass membrane protein</topology>
    </subcellularLocation>
</comment>
<dbReference type="RefSeq" id="WP_229715227.1">
    <property type="nucleotide sequence ID" value="NZ_BMGP01000003.1"/>
</dbReference>
<dbReference type="GO" id="GO:0022857">
    <property type="term" value="F:transmembrane transporter activity"/>
    <property type="evidence" value="ECO:0007669"/>
    <property type="project" value="InterPro"/>
</dbReference>
<dbReference type="InterPro" id="IPR011701">
    <property type="entry name" value="MFS"/>
</dbReference>
<sequence length="458" mass="47152">MSGTGDASGASGAAGMSGAKGTSGAGDFTAEAPTGSGSALGGVGVLGVFTEPTKRIGGGWIALFAIAWLGIWMAQLTPIQLLLPLQVENRVNTGNWMDSVVAFGVISGISGVAALITFPITGAMSDRTTSRFGRRRPWIAFGTLLFAVSLVLLGAQESLVGVGIFWTLAIIGFCIVTASLTATISDQVPVGQRGYVSGWLSAPQAIGIILGLVLVTAVFTGLFVGYLAVAVALVVLVAPFCIWMPDTVLPKADRARVTARAFVDGFWISPRKYPDFGFTLLSRILVNIGNALGTALLLYFLMFGLNDASAQDDLILLVLIYMVFVIIAALGAGALSDRIGRRRVFVFVSSALQAVAALLLAFVPSLDVAMVAGGLLGLGYGCFLSVDQALATQVLPDPATRGKDLGIMNIATAVPQAIAPLLGAGVVALFGGFTALFVLSGLFAAAGAFAVARVKSVR</sequence>
<feature type="transmembrane region" description="Helical" evidence="5">
    <location>
        <begin position="407"/>
        <end position="430"/>
    </location>
</feature>
<feature type="transmembrane region" description="Helical" evidence="5">
    <location>
        <begin position="196"/>
        <end position="217"/>
    </location>
</feature>
<evidence type="ECO:0000256" key="5">
    <source>
        <dbReference type="SAM" id="Phobius"/>
    </source>
</evidence>
<protein>
    <submittedName>
        <fullName evidence="7">MFS transporter</fullName>
    </submittedName>
</protein>
<dbReference type="PROSITE" id="PS50850">
    <property type="entry name" value="MFS"/>
    <property type="match status" value="1"/>
</dbReference>
<proteinExistence type="predicted"/>
<accession>A0A917B9T5</accession>
<feature type="transmembrane region" description="Helical" evidence="5">
    <location>
        <begin position="138"/>
        <end position="156"/>
    </location>
</feature>
<name>A0A917B9T5_9MICO</name>
<feature type="transmembrane region" description="Helical" evidence="5">
    <location>
        <begin position="344"/>
        <end position="362"/>
    </location>
</feature>
<organism evidence="7 8">
    <name type="scientific">Subtercola lobariae</name>
    <dbReference type="NCBI Taxonomy" id="1588641"/>
    <lineage>
        <taxon>Bacteria</taxon>
        <taxon>Bacillati</taxon>
        <taxon>Actinomycetota</taxon>
        <taxon>Actinomycetes</taxon>
        <taxon>Micrococcales</taxon>
        <taxon>Microbacteriaceae</taxon>
        <taxon>Subtercola</taxon>
    </lineage>
</organism>
<dbReference type="PANTHER" id="PTHR23528">
    <property type="match status" value="1"/>
</dbReference>
<evidence type="ECO:0000256" key="4">
    <source>
        <dbReference type="ARBA" id="ARBA00023136"/>
    </source>
</evidence>
<dbReference type="AlphaFoldDB" id="A0A917B9T5"/>
<keyword evidence="4 5" id="KW-0472">Membrane</keyword>
<feature type="transmembrane region" description="Helical" evidence="5">
    <location>
        <begin position="368"/>
        <end position="386"/>
    </location>
</feature>
<evidence type="ECO:0000259" key="6">
    <source>
        <dbReference type="PROSITE" id="PS50850"/>
    </source>
</evidence>
<feature type="transmembrane region" description="Helical" evidence="5">
    <location>
        <begin position="60"/>
        <end position="79"/>
    </location>
</feature>
<feature type="transmembrane region" description="Helical" evidence="5">
    <location>
        <begin position="99"/>
        <end position="118"/>
    </location>
</feature>
<dbReference type="InterPro" id="IPR036259">
    <property type="entry name" value="MFS_trans_sf"/>
</dbReference>
<feature type="domain" description="Major facilitator superfamily (MFS) profile" evidence="6">
    <location>
        <begin position="214"/>
        <end position="458"/>
    </location>
</feature>
<comment type="caution">
    <text evidence="7">The sequence shown here is derived from an EMBL/GenBank/DDBJ whole genome shotgun (WGS) entry which is preliminary data.</text>
</comment>
<evidence type="ECO:0000313" key="7">
    <source>
        <dbReference type="EMBL" id="GGF27396.1"/>
    </source>
</evidence>
<reference evidence="7 8" key="1">
    <citation type="journal article" date="2014" name="Int. J. Syst. Evol. Microbiol.">
        <title>Complete genome sequence of Corynebacterium casei LMG S-19264T (=DSM 44701T), isolated from a smear-ripened cheese.</title>
        <authorList>
            <consortium name="US DOE Joint Genome Institute (JGI-PGF)"/>
            <person name="Walter F."/>
            <person name="Albersmeier A."/>
            <person name="Kalinowski J."/>
            <person name="Ruckert C."/>
        </authorList>
    </citation>
    <scope>NUCLEOTIDE SEQUENCE [LARGE SCALE GENOMIC DNA]</scope>
    <source>
        <strain evidence="7 8">CGMCC 1.12976</strain>
    </source>
</reference>
<dbReference type="Gene3D" id="1.20.1250.20">
    <property type="entry name" value="MFS general substrate transporter like domains"/>
    <property type="match status" value="2"/>
</dbReference>
<evidence type="ECO:0000256" key="2">
    <source>
        <dbReference type="ARBA" id="ARBA00022692"/>
    </source>
</evidence>
<dbReference type="EMBL" id="BMGP01000003">
    <property type="protein sequence ID" value="GGF27396.1"/>
    <property type="molecule type" value="Genomic_DNA"/>
</dbReference>
<dbReference type="InterPro" id="IPR005829">
    <property type="entry name" value="Sugar_transporter_CS"/>
</dbReference>
<keyword evidence="8" id="KW-1185">Reference proteome</keyword>